<dbReference type="EMBL" id="RRYP01016711">
    <property type="protein sequence ID" value="TNV74691.1"/>
    <property type="molecule type" value="Genomic_DNA"/>
</dbReference>
<feature type="compositionally biased region" description="Polar residues" evidence="1">
    <location>
        <begin position="81"/>
        <end position="96"/>
    </location>
</feature>
<comment type="caution">
    <text evidence="2">The sequence shown here is derived from an EMBL/GenBank/DDBJ whole genome shotgun (WGS) entry which is preliminary data.</text>
</comment>
<name>A0A8J8SY80_HALGN</name>
<evidence type="ECO:0000313" key="2">
    <source>
        <dbReference type="EMBL" id="TNV74691.1"/>
    </source>
</evidence>
<evidence type="ECO:0000313" key="3">
    <source>
        <dbReference type="Proteomes" id="UP000785679"/>
    </source>
</evidence>
<accession>A0A8J8SY80</accession>
<protein>
    <submittedName>
        <fullName evidence="2">Uncharacterized protein</fullName>
    </submittedName>
</protein>
<sequence>MPPIAPSTSKYFDKTEYERQVSQRRREKITSLKSQLIGMLQNQAVSKSEMLYHSNSMQQQTPVKRIHETSVKHLQSHERQISTGIADSNEKANPQRHSALKSRQVIKPTNHRLDRNAHQFQLVTTQPATPARASENAPGFNDNFIVQTGGTIRSICHNTESKFSMYSYSESEIVQTPSPIEKVPMQASQQDLQQHHFQYQQRESRIGQHNMENLMDNEQSITFISSKFIKSNSVESIPDLQGAPRHLRQLSNREDTSEFALSTNVGGGNGVGMFSDSNPSQGPINVHAYIKRNQGRHGSLVEPSFQTSDYMLSNQTLSRSRERSPRKAAQIVEIVKKEELKKLQNAIKQLQSDEQIKQIPVLYINELRRLSKIINRVFGDGLLY</sequence>
<evidence type="ECO:0000256" key="1">
    <source>
        <dbReference type="SAM" id="MobiDB-lite"/>
    </source>
</evidence>
<dbReference type="AlphaFoldDB" id="A0A8J8SY80"/>
<gene>
    <name evidence="2" type="ORF">FGO68_gene1627</name>
</gene>
<dbReference type="Proteomes" id="UP000785679">
    <property type="component" value="Unassembled WGS sequence"/>
</dbReference>
<proteinExistence type="predicted"/>
<feature type="region of interest" description="Disordered" evidence="1">
    <location>
        <begin position="76"/>
        <end position="103"/>
    </location>
</feature>
<organism evidence="2 3">
    <name type="scientific">Halteria grandinella</name>
    <dbReference type="NCBI Taxonomy" id="5974"/>
    <lineage>
        <taxon>Eukaryota</taxon>
        <taxon>Sar</taxon>
        <taxon>Alveolata</taxon>
        <taxon>Ciliophora</taxon>
        <taxon>Intramacronucleata</taxon>
        <taxon>Spirotrichea</taxon>
        <taxon>Stichotrichia</taxon>
        <taxon>Sporadotrichida</taxon>
        <taxon>Halteriidae</taxon>
        <taxon>Halteria</taxon>
    </lineage>
</organism>
<reference evidence="2" key="1">
    <citation type="submission" date="2019-06" db="EMBL/GenBank/DDBJ databases">
        <authorList>
            <person name="Zheng W."/>
        </authorList>
    </citation>
    <scope>NUCLEOTIDE SEQUENCE</scope>
    <source>
        <strain evidence="2">QDHG01</strain>
    </source>
</reference>
<keyword evidence="3" id="KW-1185">Reference proteome</keyword>